<dbReference type="KEGG" id="mana:MAMMFC1_01727"/>
<gene>
    <name evidence="1" type="ORF">MAMMFC1_01727</name>
</gene>
<evidence type="ECO:0000313" key="1">
    <source>
        <dbReference type="EMBL" id="BBB91059.1"/>
    </source>
</evidence>
<evidence type="ECO:0000313" key="2">
    <source>
        <dbReference type="Proteomes" id="UP000276437"/>
    </source>
</evidence>
<dbReference type="SUPFAM" id="SSF69279">
    <property type="entry name" value="Phage tail proteins"/>
    <property type="match status" value="1"/>
</dbReference>
<dbReference type="RefSeq" id="WP_126308124.1">
    <property type="nucleotide sequence ID" value="NZ_AP018449.1"/>
</dbReference>
<dbReference type="Proteomes" id="UP000276437">
    <property type="component" value="Chromosome"/>
</dbReference>
<proteinExistence type="predicted"/>
<protein>
    <submittedName>
        <fullName evidence="1">Phage late control gene D protein</fullName>
    </submittedName>
</protein>
<reference evidence="1 2" key="1">
    <citation type="journal article" date="2018" name="Int. J. Syst. Evol. Microbiol.">
        <title>Methylomusa anaerophila gen. nov., sp. nov., an anaerobic methanol-utilizing bacterium isolated from a microbial fuel cell.</title>
        <authorList>
            <person name="Amano N."/>
            <person name="Yamamuro A."/>
            <person name="Miyahara M."/>
            <person name="Kouzuma A."/>
            <person name="Abe T."/>
            <person name="Watanabe K."/>
        </authorList>
    </citation>
    <scope>NUCLEOTIDE SEQUENCE [LARGE SCALE GENOMIC DNA]</scope>
    <source>
        <strain evidence="1 2">MMFC1</strain>
    </source>
</reference>
<name>A0A348AJ11_9FIRM</name>
<dbReference type="AlphaFoldDB" id="A0A348AJ11"/>
<dbReference type="OrthoDB" id="9815473at2"/>
<dbReference type="EMBL" id="AP018449">
    <property type="protein sequence ID" value="BBB91059.1"/>
    <property type="molecule type" value="Genomic_DNA"/>
</dbReference>
<sequence length="246" mass="27848">MPQARRSRVAIVYENKDITRDIAPYLKSFEYTDNAEDKSDEIQITLEDRDLLWCGDWYPQKGAKISAEIVVSEDGIEQKLPCGTFEIDEIESSGPPNTVTIKAVSVLFSSGIRHDKLNRPWENVTLSYIAQDIAKKAGLELFFDSEDDPNFDRVDQVNQGDLAFLQSLCQRTGHSLKVTGEKIVIFDQEKYEKQSAVLTLKKGQDNIKSYKFGSKNLSTYKSATVEYHDAKTGKTHKGTFTPTNYE</sequence>
<organism evidence="1 2">
    <name type="scientific">Methylomusa anaerophila</name>
    <dbReference type="NCBI Taxonomy" id="1930071"/>
    <lineage>
        <taxon>Bacteria</taxon>
        <taxon>Bacillati</taxon>
        <taxon>Bacillota</taxon>
        <taxon>Negativicutes</taxon>
        <taxon>Selenomonadales</taxon>
        <taxon>Sporomusaceae</taxon>
        <taxon>Methylomusa</taxon>
    </lineage>
</organism>
<accession>A0A348AJ11</accession>
<keyword evidence="2" id="KW-1185">Reference proteome</keyword>